<accession>A0A0H3CLG3</accession>
<feature type="transmembrane region" description="Helical" evidence="1">
    <location>
        <begin position="170"/>
        <end position="189"/>
    </location>
</feature>
<dbReference type="EnsemblBacteria" id="ADF62712">
    <property type="protein sequence ID" value="ADF62712"/>
    <property type="gene ID" value="ECL_03177"/>
</dbReference>
<dbReference type="GO" id="GO:0004175">
    <property type="term" value="F:endopeptidase activity"/>
    <property type="evidence" value="ECO:0007669"/>
    <property type="project" value="UniProtKB-ARBA"/>
</dbReference>
<evidence type="ECO:0000313" key="4">
    <source>
        <dbReference type="Proteomes" id="UP000002363"/>
    </source>
</evidence>
<feature type="transmembrane region" description="Helical" evidence="1">
    <location>
        <begin position="66"/>
        <end position="84"/>
    </location>
</feature>
<dbReference type="Proteomes" id="UP000002363">
    <property type="component" value="Chromosome"/>
</dbReference>
<organism evidence="3 4">
    <name type="scientific">Enterobacter cloacae subsp. cloacae (strain ATCC 13047 / DSM 30054 / NBRC 13535 / NCTC 10005 / WDCM 00083 / NCDC 279-56)</name>
    <dbReference type="NCBI Taxonomy" id="716541"/>
    <lineage>
        <taxon>Bacteria</taxon>
        <taxon>Pseudomonadati</taxon>
        <taxon>Pseudomonadota</taxon>
        <taxon>Gammaproteobacteria</taxon>
        <taxon>Enterobacterales</taxon>
        <taxon>Enterobacteriaceae</taxon>
        <taxon>Enterobacter</taxon>
        <taxon>Enterobacter cloacae complex</taxon>
    </lineage>
</organism>
<proteinExistence type="predicted"/>
<dbReference type="GO" id="GO:0006508">
    <property type="term" value="P:proteolysis"/>
    <property type="evidence" value="ECO:0007669"/>
    <property type="project" value="UniProtKB-KW"/>
</dbReference>
<keyword evidence="1" id="KW-1133">Transmembrane helix</keyword>
<feature type="transmembrane region" description="Helical" evidence="1">
    <location>
        <begin position="201"/>
        <end position="218"/>
    </location>
</feature>
<dbReference type="AlphaFoldDB" id="A0A0H3CLG3"/>
<protein>
    <submittedName>
        <fullName evidence="3">CAAX amino terminal protease family protein</fullName>
    </submittedName>
</protein>
<feature type="transmembrane region" description="Helical" evidence="1">
    <location>
        <begin position="141"/>
        <end position="158"/>
    </location>
</feature>
<sequence>MWYLLATSLAALSLNKSLAYLMLGLTAFLGWKQSILDAPALLVIALIVIGWSVVEWLRNKNNKYTYLVEGLCVVIAVALVLHAIPGFHNPKVLDAVVVGPQSIPFSMYFNMDKAVVPFFLITCMPTLFVAKPLYKPGKVGWGILVLAIPALLLLAVALGGLRIEPHAPEWFAQFALANIFFVSLAEEALFRGYLQQRLSRVVHPVVALLIASLIFGLMHYSGGLLLIIFASLSGIIYGLAWMWSGGLWVATFLHFGLNCVHLLFFTYPMYAPHASV</sequence>
<evidence type="ECO:0000256" key="1">
    <source>
        <dbReference type="SAM" id="Phobius"/>
    </source>
</evidence>
<dbReference type="eggNOG" id="COG1266">
    <property type="taxonomic scope" value="Bacteria"/>
</dbReference>
<keyword evidence="1" id="KW-0472">Membrane</keyword>
<keyword evidence="4" id="KW-1185">Reference proteome</keyword>
<dbReference type="KEGG" id="enc:ECL_03177"/>
<reference evidence="3 4" key="1">
    <citation type="journal article" date="2010" name="J. Bacteriol.">
        <title>Complete genome sequence of Enterobacter cloacae subsp. cloacae type strain ATCC 13047.</title>
        <authorList>
            <person name="Ren Y."/>
            <person name="Ren Y."/>
            <person name="Zhou Z."/>
            <person name="Guo X."/>
            <person name="Li Y."/>
            <person name="Feng L."/>
            <person name="Wang L."/>
        </authorList>
    </citation>
    <scope>NUCLEOTIDE SEQUENCE [LARGE SCALE GENOMIC DNA]</scope>
    <source>
        <strain evidence="4">ATCC 13047 / DSM 30054 / NBRC 13535 / NCTC 10005 / WDCM 00083 / NCDC 279-56</strain>
    </source>
</reference>
<feature type="domain" description="CAAX prenyl protease 2/Lysostaphin resistance protein A-like" evidence="2">
    <location>
        <begin position="169"/>
        <end position="259"/>
    </location>
</feature>
<dbReference type="PATRIC" id="fig|716541.4.peg.3339"/>
<dbReference type="EMBL" id="CP001918">
    <property type="protein sequence ID" value="ADF62712.1"/>
    <property type="molecule type" value="Genomic_DNA"/>
</dbReference>
<dbReference type="InterPro" id="IPR003675">
    <property type="entry name" value="Rce1/LyrA-like_dom"/>
</dbReference>
<dbReference type="RefSeq" id="WP_013097701.1">
    <property type="nucleotide sequence ID" value="NC_014121.1"/>
</dbReference>
<gene>
    <name evidence="3" type="ordered locus">ECL_03177</name>
</gene>
<dbReference type="Pfam" id="PF02517">
    <property type="entry name" value="Rce1-like"/>
    <property type="match status" value="1"/>
</dbReference>
<keyword evidence="1" id="KW-0812">Transmembrane</keyword>
<dbReference type="HOGENOM" id="CLU_055401_1_1_6"/>
<evidence type="ECO:0000259" key="2">
    <source>
        <dbReference type="Pfam" id="PF02517"/>
    </source>
</evidence>
<name>A0A0H3CLG3_ENTCC</name>
<feature type="transmembrane region" description="Helical" evidence="1">
    <location>
        <begin position="114"/>
        <end position="134"/>
    </location>
</feature>
<dbReference type="OrthoDB" id="5322702at2"/>
<dbReference type="GO" id="GO:0080120">
    <property type="term" value="P:CAAX-box protein maturation"/>
    <property type="evidence" value="ECO:0007669"/>
    <property type="project" value="UniProtKB-ARBA"/>
</dbReference>
<feature type="transmembrane region" description="Helical" evidence="1">
    <location>
        <begin position="35"/>
        <end position="54"/>
    </location>
</feature>
<evidence type="ECO:0000313" key="3">
    <source>
        <dbReference type="EMBL" id="ADF62712.1"/>
    </source>
</evidence>
<keyword evidence="3" id="KW-0378">Hydrolase</keyword>
<feature type="transmembrane region" description="Helical" evidence="1">
    <location>
        <begin position="247"/>
        <end position="270"/>
    </location>
</feature>
<dbReference type="STRING" id="716541.ECL_03177"/>
<keyword evidence="3" id="KW-0645">Protease</keyword>